<dbReference type="Proteomes" id="UP001172102">
    <property type="component" value="Unassembled WGS sequence"/>
</dbReference>
<proteinExistence type="predicted"/>
<organism evidence="2 3">
    <name type="scientific">Lasiosphaeris hirsuta</name>
    <dbReference type="NCBI Taxonomy" id="260670"/>
    <lineage>
        <taxon>Eukaryota</taxon>
        <taxon>Fungi</taxon>
        <taxon>Dikarya</taxon>
        <taxon>Ascomycota</taxon>
        <taxon>Pezizomycotina</taxon>
        <taxon>Sordariomycetes</taxon>
        <taxon>Sordariomycetidae</taxon>
        <taxon>Sordariales</taxon>
        <taxon>Lasiosphaeriaceae</taxon>
        <taxon>Lasiosphaeris</taxon>
    </lineage>
</organism>
<accession>A0AA40E120</accession>
<dbReference type="EMBL" id="JAUKUA010000003">
    <property type="protein sequence ID" value="KAK0721012.1"/>
    <property type="molecule type" value="Genomic_DNA"/>
</dbReference>
<protein>
    <submittedName>
        <fullName evidence="2">Uncharacterized protein</fullName>
    </submittedName>
</protein>
<evidence type="ECO:0000313" key="2">
    <source>
        <dbReference type="EMBL" id="KAK0721012.1"/>
    </source>
</evidence>
<sequence>MRSGLTGSGRWRSNGTASMEPRYPQRPPSSEEPKKGKSRSFFFVFFLRLRGRVRLRAALLLGCHLPRVRVLVRWPIELVKRLSRAPRRADGCLACSRLADANANDATELQTLQLSFHNRLFSLEEHRETIADSFRAGWPTEAMGGRAMDRVTTLPSVMRCKTCACEPHRDDGTEGMPNGGNGRIVPMRGPSIDRRTHGCWKLLNCFSAGVEINLAPKTGHSIPTYACAALQSSRAVVVGLEGSLFRSTKWKT</sequence>
<name>A0AA40E120_9PEZI</name>
<evidence type="ECO:0000256" key="1">
    <source>
        <dbReference type="SAM" id="MobiDB-lite"/>
    </source>
</evidence>
<gene>
    <name evidence="2" type="ORF">B0H67DRAFT_210833</name>
</gene>
<evidence type="ECO:0000313" key="3">
    <source>
        <dbReference type="Proteomes" id="UP001172102"/>
    </source>
</evidence>
<feature type="region of interest" description="Disordered" evidence="1">
    <location>
        <begin position="1"/>
        <end position="36"/>
    </location>
</feature>
<dbReference type="AlphaFoldDB" id="A0AA40E120"/>
<comment type="caution">
    <text evidence="2">The sequence shown here is derived from an EMBL/GenBank/DDBJ whole genome shotgun (WGS) entry which is preliminary data.</text>
</comment>
<reference evidence="2" key="1">
    <citation type="submission" date="2023-06" db="EMBL/GenBank/DDBJ databases">
        <title>Genome-scale phylogeny and comparative genomics of the fungal order Sordariales.</title>
        <authorList>
            <consortium name="Lawrence Berkeley National Laboratory"/>
            <person name="Hensen N."/>
            <person name="Bonometti L."/>
            <person name="Westerberg I."/>
            <person name="Brannstrom I.O."/>
            <person name="Guillou S."/>
            <person name="Cros-Aarteil S."/>
            <person name="Calhoun S."/>
            <person name="Haridas S."/>
            <person name="Kuo A."/>
            <person name="Mondo S."/>
            <person name="Pangilinan J."/>
            <person name="Riley R."/>
            <person name="Labutti K."/>
            <person name="Andreopoulos B."/>
            <person name="Lipzen A."/>
            <person name="Chen C."/>
            <person name="Yanf M."/>
            <person name="Daum C."/>
            <person name="Ng V."/>
            <person name="Clum A."/>
            <person name="Steindorff A."/>
            <person name="Ohm R."/>
            <person name="Martin F."/>
            <person name="Silar P."/>
            <person name="Natvig D."/>
            <person name="Lalanne C."/>
            <person name="Gautier V."/>
            <person name="Ament-Velasquez S.L."/>
            <person name="Kruys A."/>
            <person name="Hutchinson M.I."/>
            <person name="Powell A.J."/>
            <person name="Barry K."/>
            <person name="Miller A.N."/>
            <person name="Grigoriev I.V."/>
            <person name="Debuchy R."/>
            <person name="Gladieux P."/>
            <person name="Thoren M.H."/>
            <person name="Johannesson H."/>
        </authorList>
    </citation>
    <scope>NUCLEOTIDE SEQUENCE</scope>
    <source>
        <strain evidence="2">SMH4607-1</strain>
    </source>
</reference>
<keyword evidence="3" id="KW-1185">Reference proteome</keyword>